<keyword evidence="1" id="KW-0732">Signal</keyword>
<comment type="caution">
    <text evidence="2">The sequence shown here is derived from an EMBL/GenBank/DDBJ whole genome shotgun (WGS) entry which is preliminary data.</text>
</comment>
<proteinExistence type="predicted"/>
<dbReference type="Proteomes" id="UP001597472">
    <property type="component" value="Unassembled WGS sequence"/>
</dbReference>
<organism evidence="2 3">
    <name type="scientific">Bizionia sediminis</name>
    <dbReference type="NCBI Taxonomy" id="1737064"/>
    <lineage>
        <taxon>Bacteria</taxon>
        <taxon>Pseudomonadati</taxon>
        <taxon>Bacteroidota</taxon>
        <taxon>Flavobacteriia</taxon>
        <taxon>Flavobacteriales</taxon>
        <taxon>Flavobacteriaceae</taxon>
        <taxon>Bizionia</taxon>
    </lineage>
</organism>
<feature type="signal peptide" evidence="1">
    <location>
        <begin position="1"/>
        <end position="21"/>
    </location>
</feature>
<name>A0ABW5KVL9_9FLAO</name>
<reference evidence="3" key="1">
    <citation type="journal article" date="2019" name="Int. J. Syst. Evol. Microbiol.">
        <title>The Global Catalogue of Microorganisms (GCM) 10K type strain sequencing project: providing services to taxonomists for standard genome sequencing and annotation.</title>
        <authorList>
            <consortium name="The Broad Institute Genomics Platform"/>
            <consortium name="The Broad Institute Genome Sequencing Center for Infectious Disease"/>
            <person name="Wu L."/>
            <person name="Ma J."/>
        </authorList>
    </citation>
    <scope>NUCLEOTIDE SEQUENCE [LARGE SCALE GENOMIC DNA]</scope>
    <source>
        <strain evidence="3">KCTC 42587</strain>
    </source>
</reference>
<evidence type="ECO:0000256" key="1">
    <source>
        <dbReference type="SAM" id="SignalP"/>
    </source>
</evidence>
<gene>
    <name evidence="2" type="ORF">ACFSQP_07310</name>
</gene>
<keyword evidence="3" id="KW-1185">Reference proteome</keyword>
<evidence type="ECO:0000313" key="2">
    <source>
        <dbReference type="EMBL" id="MFD2551622.1"/>
    </source>
</evidence>
<accession>A0ABW5KVL9</accession>
<dbReference type="RefSeq" id="WP_376892909.1">
    <property type="nucleotide sequence ID" value="NZ_JBHULS010000002.1"/>
</dbReference>
<evidence type="ECO:0000313" key="3">
    <source>
        <dbReference type="Proteomes" id="UP001597472"/>
    </source>
</evidence>
<dbReference type="PROSITE" id="PS51257">
    <property type="entry name" value="PROKAR_LIPOPROTEIN"/>
    <property type="match status" value="1"/>
</dbReference>
<feature type="chain" id="PRO_5045812164" description="Lipoprotein" evidence="1">
    <location>
        <begin position="22"/>
        <end position="242"/>
    </location>
</feature>
<protein>
    <recommendedName>
        <fullName evidence="4">Lipoprotein</fullName>
    </recommendedName>
</protein>
<sequence>MFKIKIYFLFTLALITLSSCNKTNKSNIEQQVFEDIFPELIEKTFQDFRKMMAPPPPPPNPNDTFNKEYTREYKNKEEMDEVFNQYRENHSKYLETTNFAPLIVIVSDSVKGYSKEDLKRYSNLRNSQFIETLEFKPSFKLDLSKIDMPDSYILKYKSEYSESLDELRFKEWEKYPNKEDRHLHQFSGMLYLYQVYFNKDKTYGFINVGFNCGKLCGCSYQVFVRNVKGKWVIDDIDNLSCA</sequence>
<evidence type="ECO:0008006" key="4">
    <source>
        <dbReference type="Google" id="ProtNLM"/>
    </source>
</evidence>
<dbReference type="EMBL" id="JBHULS010000002">
    <property type="protein sequence ID" value="MFD2551622.1"/>
    <property type="molecule type" value="Genomic_DNA"/>
</dbReference>